<feature type="transmembrane region" description="Helical" evidence="1">
    <location>
        <begin position="151"/>
        <end position="172"/>
    </location>
</feature>
<feature type="transmembrane region" description="Helical" evidence="1">
    <location>
        <begin position="89"/>
        <end position="106"/>
    </location>
</feature>
<dbReference type="AlphaFoldDB" id="A0A074JR85"/>
<keyword evidence="3" id="KW-1185">Reference proteome</keyword>
<keyword evidence="1" id="KW-1133">Transmembrane helix</keyword>
<sequence length="189" mass="20590">MVRTARFVVPVLYAALCGVVYDGLVALSDADWRACIGYQAAPGMPTGTIDTMTFRQIFTIFQDGVWNHSFISQILSTLHQGTGMSSPEWLLALFALLYLPPFLLALPASFGTTRWTRLVFGFALLGLLGTMAWILLPPDAVHDCDRKGPEAGFFIFAMPFLAGCWAGLALLARVPFAIFEAARAAPGER</sequence>
<evidence type="ECO:0000256" key="1">
    <source>
        <dbReference type="SAM" id="Phobius"/>
    </source>
</evidence>
<proteinExistence type="predicted"/>
<gene>
    <name evidence="2" type="ORF">TP2_10515</name>
</gene>
<accession>A0A074JR85</accession>
<protein>
    <submittedName>
        <fullName evidence="2">Uncharacterized protein</fullName>
    </submittedName>
</protein>
<keyword evidence="1" id="KW-0472">Membrane</keyword>
<dbReference type="Proteomes" id="UP000027432">
    <property type="component" value="Unassembled WGS sequence"/>
</dbReference>
<reference evidence="2 3" key="1">
    <citation type="submission" date="2013-07" db="EMBL/GenBank/DDBJ databases">
        <title>Thioclava pacifica DSM 10166 Genome Sequencing.</title>
        <authorList>
            <person name="Lai Q."/>
            <person name="Shao Z."/>
        </authorList>
    </citation>
    <scope>NUCLEOTIDE SEQUENCE [LARGE SCALE GENOMIC DNA]</scope>
    <source>
        <strain evidence="2 3">DSM 10166</strain>
    </source>
</reference>
<organism evidence="2 3">
    <name type="scientific">Thioclava pacifica DSM 10166</name>
    <dbReference type="NCBI Taxonomy" id="1353537"/>
    <lineage>
        <taxon>Bacteria</taxon>
        <taxon>Pseudomonadati</taxon>
        <taxon>Pseudomonadota</taxon>
        <taxon>Alphaproteobacteria</taxon>
        <taxon>Rhodobacterales</taxon>
        <taxon>Paracoccaceae</taxon>
        <taxon>Thioclava</taxon>
    </lineage>
</organism>
<feature type="transmembrane region" description="Helical" evidence="1">
    <location>
        <begin position="118"/>
        <end position="136"/>
    </location>
</feature>
<feature type="transmembrane region" description="Helical" evidence="1">
    <location>
        <begin position="7"/>
        <end position="27"/>
    </location>
</feature>
<dbReference type="STRING" id="1353537.TP2_10515"/>
<comment type="caution">
    <text evidence="2">The sequence shown here is derived from an EMBL/GenBank/DDBJ whole genome shotgun (WGS) entry which is preliminary data.</text>
</comment>
<keyword evidence="1" id="KW-0812">Transmembrane</keyword>
<dbReference type="RefSeq" id="WP_038078291.1">
    <property type="nucleotide sequence ID" value="NZ_AUND01000034.1"/>
</dbReference>
<dbReference type="EMBL" id="AUND01000034">
    <property type="protein sequence ID" value="KEO51902.1"/>
    <property type="molecule type" value="Genomic_DNA"/>
</dbReference>
<name>A0A074JR85_9RHOB</name>
<evidence type="ECO:0000313" key="3">
    <source>
        <dbReference type="Proteomes" id="UP000027432"/>
    </source>
</evidence>
<evidence type="ECO:0000313" key="2">
    <source>
        <dbReference type="EMBL" id="KEO51902.1"/>
    </source>
</evidence>